<name>A0A940XCW5_9FLAO</name>
<gene>
    <name evidence="1" type="ORF">J3495_16395</name>
</gene>
<dbReference type="EMBL" id="JAGFBV010000031">
    <property type="protein sequence ID" value="MBP4139656.1"/>
    <property type="molecule type" value="Genomic_DNA"/>
</dbReference>
<dbReference type="Proteomes" id="UP000675047">
    <property type="component" value="Unassembled WGS sequence"/>
</dbReference>
<reference evidence="1 2" key="1">
    <citation type="submission" date="2021-03" db="EMBL/GenBank/DDBJ databases">
        <title>Flavobacterium Flabelliformis Sp. Nov. And Flavobacterium Geliluteum Sp. Nov., Two Novel Multidrug Resistant Psychrophilic Species Isolated From Antarctica.</title>
        <authorList>
            <person name="Kralova S."/>
            <person name="Busse H.J."/>
            <person name="Bezdicek M."/>
            <person name="Nykrynova M."/>
            <person name="Kroupova E."/>
            <person name="Krsek D."/>
            <person name="Sedlacek I."/>
        </authorList>
    </citation>
    <scope>NUCLEOTIDE SEQUENCE [LARGE SCALE GENOMIC DNA]</scope>
    <source>
        <strain evidence="1 2">P7388</strain>
    </source>
</reference>
<keyword evidence="2" id="KW-1185">Reference proteome</keyword>
<evidence type="ECO:0000313" key="2">
    <source>
        <dbReference type="Proteomes" id="UP000675047"/>
    </source>
</evidence>
<organism evidence="1 2">
    <name type="scientific">Flavobacterium geliluteum</name>
    <dbReference type="NCBI Taxonomy" id="2816120"/>
    <lineage>
        <taxon>Bacteria</taxon>
        <taxon>Pseudomonadati</taxon>
        <taxon>Bacteroidota</taxon>
        <taxon>Flavobacteriia</taxon>
        <taxon>Flavobacteriales</taxon>
        <taxon>Flavobacteriaceae</taxon>
        <taxon>Flavobacterium</taxon>
    </lineage>
</organism>
<sequence length="119" mass="13890">MKTTIQKLAITPEQLESLIWNIYQNWCESVSITTIELQQILANAAINRWFLLELQKCEIEFHTLTDRYSDSNVTEKDMEKCYKDCALKLFNIRPMALLNQITRSKTTNGTRVFNALTLN</sequence>
<dbReference type="AlphaFoldDB" id="A0A940XCW5"/>
<accession>A0A940XCW5</accession>
<protein>
    <submittedName>
        <fullName evidence="1">Uncharacterized protein</fullName>
    </submittedName>
</protein>
<dbReference type="RefSeq" id="WP_210667634.1">
    <property type="nucleotide sequence ID" value="NZ_JAGFBV010000031.1"/>
</dbReference>
<comment type="caution">
    <text evidence="1">The sequence shown here is derived from an EMBL/GenBank/DDBJ whole genome shotgun (WGS) entry which is preliminary data.</text>
</comment>
<proteinExistence type="predicted"/>
<evidence type="ECO:0000313" key="1">
    <source>
        <dbReference type="EMBL" id="MBP4139656.1"/>
    </source>
</evidence>